<feature type="region of interest" description="Disordered" evidence="1">
    <location>
        <begin position="74"/>
        <end position="102"/>
    </location>
</feature>
<organism evidence="2 3">
    <name type="scientific">Deinococcus grandis</name>
    <dbReference type="NCBI Taxonomy" id="57498"/>
    <lineage>
        <taxon>Bacteria</taxon>
        <taxon>Thermotogati</taxon>
        <taxon>Deinococcota</taxon>
        <taxon>Deinococci</taxon>
        <taxon>Deinococcales</taxon>
        <taxon>Deinococcaceae</taxon>
        <taxon>Deinococcus</taxon>
    </lineage>
</organism>
<comment type="caution">
    <text evidence="2">The sequence shown here is derived from an EMBL/GenBank/DDBJ whole genome shotgun (WGS) entry which is preliminary data.</text>
</comment>
<name>A0A124BR47_9DEIO</name>
<keyword evidence="3" id="KW-1185">Reference proteome</keyword>
<accession>A0A124BR47</accession>
<dbReference type="Proteomes" id="UP000056209">
    <property type="component" value="Unassembled WGS sequence"/>
</dbReference>
<evidence type="ECO:0000256" key="1">
    <source>
        <dbReference type="SAM" id="MobiDB-lite"/>
    </source>
</evidence>
<dbReference type="AlphaFoldDB" id="A0A124BR47"/>
<sequence length="102" mass="10672">MLDVLPAGAAAGGYAVGYARPVLIFLLLRAGRVVSGGLIGRGEGHPVGACVGVQKPKQKIRPSRTVIKVGYPGMQGVSIPTQRPEKSRARRVLSERVPGGMQ</sequence>
<protein>
    <submittedName>
        <fullName evidence="2">Uncharacterized protein</fullName>
    </submittedName>
</protein>
<reference evidence="3" key="1">
    <citation type="submission" date="2015-11" db="EMBL/GenBank/DDBJ databases">
        <title>Draft Genome Sequence of the Radioresistant Bacterium Deinococcus grandis, Isolated from Freshwater Fish in Japan.</title>
        <authorList>
            <person name="Satoh K."/>
            <person name="Onodera T."/>
            <person name="Omoso K."/>
            <person name="Takeda-Yano K."/>
            <person name="Katayama T."/>
            <person name="Oono Y."/>
            <person name="Narumi I."/>
        </authorList>
    </citation>
    <scope>NUCLEOTIDE SEQUENCE [LARGE SCALE GENOMIC DNA]</scope>
    <source>
        <strain evidence="3">ATCC 43672</strain>
    </source>
</reference>
<evidence type="ECO:0000313" key="3">
    <source>
        <dbReference type="Proteomes" id="UP000056209"/>
    </source>
</evidence>
<dbReference type="EMBL" id="BCMS01000001">
    <property type="protein sequence ID" value="GAQ20042.1"/>
    <property type="molecule type" value="Genomic_DNA"/>
</dbReference>
<gene>
    <name evidence="2" type="ORF">DEIGR_100069</name>
</gene>
<proteinExistence type="predicted"/>
<evidence type="ECO:0000313" key="2">
    <source>
        <dbReference type="EMBL" id="GAQ20042.1"/>
    </source>
</evidence>